<keyword evidence="5 7" id="KW-1133">Transmembrane helix</keyword>
<keyword evidence="6 7" id="KW-0472">Membrane</keyword>
<feature type="transmembrane region" description="Helical" evidence="7">
    <location>
        <begin position="455"/>
        <end position="475"/>
    </location>
</feature>
<reference evidence="9 10" key="1">
    <citation type="journal article" date="2023" name="Hortic Res">
        <title>Pangenome of water caltrop reveals structural variations and asymmetric subgenome divergence after allopolyploidization.</title>
        <authorList>
            <person name="Zhang X."/>
            <person name="Chen Y."/>
            <person name="Wang L."/>
            <person name="Yuan Y."/>
            <person name="Fang M."/>
            <person name="Shi L."/>
            <person name="Lu R."/>
            <person name="Comes H.P."/>
            <person name="Ma Y."/>
            <person name="Chen Y."/>
            <person name="Huang G."/>
            <person name="Zhou Y."/>
            <person name="Zheng Z."/>
            <person name="Qiu Y."/>
        </authorList>
    </citation>
    <scope>NUCLEOTIDE SEQUENCE [LARGE SCALE GENOMIC DNA]</scope>
    <source>
        <strain evidence="9">F231</strain>
    </source>
</reference>
<evidence type="ECO:0000256" key="5">
    <source>
        <dbReference type="ARBA" id="ARBA00022989"/>
    </source>
</evidence>
<name>A0AAN7MYW9_TRANT</name>
<organism evidence="9 10">
    <name type="scientific">Trapa natans</name>
    <name type="common">Water chestnut</name>
    <dbReference type="NCBI Taxonomy" id="22666"/>
    <lineage>
        <taxon>Eukaryota</taxon>
        <taxon>Viridiplantae</taxon>
        <taxon>Streptophyta</taxon>
        <taxon>Embryophyta</taxon>
        <taxon>Tracheophyta</taxon>
        <taxon>Spermatophyta</taxon>
        <taxon>Magnoliopsida</taxon>
        <taxon>eudicotyledons</taxon>
        <taxon>Gunneridae</taxon>
        <taxon>Pentapetalae</taxon>
        <taxon>rosids</taxon>
        <taxon>malvids</taxon>
        <taxon>Myrtales</taxon>
        <taxon>Lythraceae</taxon>
        <taxon>Trapa</taxon>
    </lineage>
</organism>
<feature type="transmembrane region" description="Helical" evidence="7">
    <location>
        <begin position="429"/>
        <end position="449"/>
    </location>
</feature>
<dbReference type="AlphaFoldDB" id="A0AAN7MYW9"/>
<dbReference type="GO" id="GO:0016020">
    <property type="term" value="C:membrane"/>
    <property type="evidence" value="ECO:0007669"/>
    <property type="project" value="UniProtKB-SubCell"/>
</dbReference>
<feature type="transmembrane region" description="Helical" evidence="7">
    <location>
        <begin position="487"/>
        <end position="520"/>
    </location>
</feature>
<dbReference type="PANTHER" id="PTHR48017">
    <property type="entry name" value="OS05G0424000 PROTEIN-RELATED"/>
    <property type="match status" value="1"/>
</dbReference>
<accession>A0AAN7MYW9</accession>
<dbReference type="Pfam" id="PF01490">
    <property type="entry name" value="Aa_trans"/>
    <property type="match status" value="1"/>
</dbReference>
<dbReference type="EMBL" id="JAXQNO010000001">
    <property type="protein sequence ID" value="KAK4804790.1"/>
    <property type="molecule type" value="Genomic_DNA"/>
</dbReference>
<dbReference type="GO" id="GO:0006865">
    <property type="term" value="P:amino acid transport"/>
    <property type="evidence" value="ECO:0007669"/>
    <property type="project" value="UniProtKB-KW"/>
</dbReference>
<keyword evidence="10" id="KW-1185">Reference proteome</keyword>
<evidence type="ECO:0000256" key="4">
    <source>
        <dbReference type="ARBA" id="ARBA00022970"/>
    </source>
</evidence>
<feature type="transmembrane region" description="Helical" evidence="7">
    <location>
        <begin position="180"/>
        <end position="205"/>
    </location>
</feature>
<keyword evidence="2" id="KW-0813">Transport</keyword>
<feature type="transmembrane region" description="Helical" evidence="7">
    <location>
        <begin position="338"/>
        <end position="358"/>
    </location>
</feature>
<protein>
    <recommendedName>
        <fullName evidence="8">Amino acid transporter transmembrane domain-containing protein</fullName>
    </recommendedName>
</protein>
<feature type="transmembrane region" description="Helical" evidence="7">
    <location>
        <begin position="225"/>
        <end position="241"/>
    </location>
</feature>
<evidence type="ECO:0000313" key="10">
    <source>
        <dbReference type="Proteomes" id="UP001346149"/>
    </source>
</evidence>
<evidence type="ECO:0000256" key="2">
    <source>
        <dbReference type="ARBA" id="ARBA00022448"/>
    </source>
</evidence>
<evidence type="ECO:0000259" key="8">
    <source>
        <dbReference type="Pfam" id="PF01490"/>
    </source>
</evidence>
<feature type="transmembrane region" description="Helical" evidence="7">
    <location>
        <begin position="383"/>
        <end position="408"/>
    </location>
</feature>
<proteinExistence type="predicted"/>
<feature type="transmembrane region" description="Helical" evidence="7">
    <location>
        <begin position="248"/>
        <end position="269"/>
    </location>
</feature>
<keyword evidence="3 7" id="KW-0812">Transmembrane</keyword>
<dbReference type="Proteomes" id="UP001346149">
    <property type="component" value="Unassembled WGS sequence"/>
</dbReference>
<gene>
    <name evidence="9" type="ORF">SAY86_004607</name>
</gene>
<comment type="caution">
    <text evidence="9">The sequence shown here is derived from an EMBL/GenBank/DDBJ whole genome shotgun (WGS) entry which is preliminary data.</text>
</comment>
<evidence type="ECO:0000313" key="9">
    <source>
        <dbReference type="EMBL" id="KAK4804790.1"/>
    </source>
</evidence>
<evidence type="ECO:0000256" key="3">
    <source>
        <dbReference type="ARBA" id="ARBA00022692"/>
    </source>
</evidence>
<comment type="subcellular location">
    <subcellularLocation>
        <location evidence="1">Membrane</location>
    </subcellularLocation>
</comment>
<feature type="transmembrane region" description="Helical" evidence="7">
    <location>
        <begin position="129"/>
        <end position="151"/>
    </location>
</feature>
<feature type="domain" description="Amino acid transporter transmembrane" evidence="8">
    <location>
        <begin position="98"/>
        <end position="510"/>
    </location>
</feature>
<feature type="transmembrane region" description="Helical" evidence="7">
    <location>
        <begin position="289"/>
        <end position="307"/>
    </location>
</feature>
<evidence type="ECO:0000256" key="6">
    <source>
        <dbReference type="ARBA" id="ARBA00023136"/>
    </source>
</evidence>
<keyword evidence="4" id="KW-0029">Amino-acid transport</keyword>
<evidence type="ECO:0000256" key="1">
    <source>
        <dbReference type="ARBA" id="ARBA00004370"/>
    </source>
</evidence>
<dbReference type="InterPro" id="IPR013057">
    <property type="entry name" value="AA_transpt_TM"/>
</dbReference>
<evidence type="ECO:0000256" key="7">
    <source>
        <dbReference type="SAM" id="Phobius"/>
    </source>
</evidence>
<sequence>MILSEVMEEMNSPQNRMLQEVSSPAISAPPFQLHHSPSLTRSPFPKMPKSPFTARVLTPIASPMKKAITSLQGYLEDVAHFTKLNPQDDWLPITESRNGNVYYSAFHTLSSGIGAQALLLPLAFTALGWTWGISILSLVFVWQLYTLWVLIQLHESQPGIRYSRYLRLSMAAFGEKLGKILALFPIMYLSGGTCVALIMIGGASMKLFFHVVCANTCKINTLSTVEWYLVFTCGAIIIAQLPNLNSIAGVSLVGAITAIGYCSIIWILSINKGRPEGVSYEPLKAKSGSIARIYSVLNAIGVIAFAFRGHNLVLEIQGTMPSSPQKPSRKAMWTGVKFAYLAIGMCLFPLAVGGYWAYGDLIPAHQGMLSALYRYHMHDTSKALLGLTSLLVVINSLSSFQIYAMPVFDNFEFRYTSSKNGPCPRWVRSGLRVLFGCLAFFISVAFPFLPSLAGLIGGIALPITLVYPCLMWIIIKKPRRYSTMWLINGVLWVSGIILSVLIVAAAIWSIVAIGIPVHFFKPE</sequence>